<evidence type="ECO:0000313" key="2">
    <source>
        <dbReference type="EMBL" id="USD23569.1"/>
    </source>
</evidence>
<protein>
    <submittedName>
        <fullName evidence="2">GNAT family N-acetyltransferase</fullName>
    </submittedName>
</protein>
<name>A0ABY4VGW8_9GAMM</name>
<dbReference type="Pfam" id="PF13302">
    <property type="entry name" value="Acetyltransf_3"/>
    <property type="match status" value="1"/>
</dbReference>
<dbReference type="Proteomes" id="UP001055658">
    <property type="component" value="Chromosome"/>
</dbReference>
<dbReference type="InterPro" id="IPR000182">
    <property type="entry name" value="GNAT_dom"/>
</dbReference>
<proteinExistence type="predicted"/>
<dbReference type="PANTHER" id="PTHR43792">
    <property type="entry name" value="GNAT FAMILY, PUTATIVE (AFU_ORTHOLOGUE AFUA_3G00765)-RELATED-RELATED"/>
    <property type="match status" value="1"/>
</dbReference>
<dbReference type="RefSeq" id="WP_252085914.1">
    <property type="nucleotide sequence ID" value="NZ_CP092418.1"/>
</dbReference>
<feature type="domain" description="N-acetyltransferase" evidence="1">
    <location>
        <begin position="11"/>
        <end position="171"/>
    </location>
</feature>
<dbReference type="PANTHER" id="PTHR43792:SF1">
    <property type="entry name" value="N-ACETYLTRANSFERASE DOMAIN-CONTAINING PROTEIN"/>
    <property type="match status" value="1"/>
</dbReference>
<dbReference type="InterPro" id="IPR016181">
    <property type="entry name" value="Acyl_CoA_acyltransferase"/>
</dbReference>
<organism evidence="2 3">
    <name type="scientific">Microbulbifer variabilis</name>
    <dbReference type="NCBI Taxonomy" id="266805"/>
    <lineage>
        <taxon>Bacteria</taxon>
        <taxon>Pseudomonadati</taxon>
        <taxon>Pseudomonadota</taxon>
        <taxon>Gammaproteobacteria</taxon>
        <taxon>Cellvibrionales</taxon>
        <taxon>Microbulbiferaceae</taxon>
        <taxon>Microbulbifer</taxon>
    </lineage>
</organism>
<dbReference type="InterPro" id="IPR051531">
    <property type="entry name" value="N-acetyltransferase"/>
</dbReference>
<evidence type="ECO:0000313" key="3">
    <source>
        <dbReference type="Proteomes" id="UP001055658"/>
    </source>
</evidence>
<dbReference type="PROSITE" id="PS51186">
    <property type="entry name" value="GNAT"/>
    <property type="match status" value="1"/>
</dbReference>
<dbReference type="EMBL" id="CP092418">
    <property type="protein sequence ID" value="USD23569.1"/>
    <property type="molecule type" value="Genomic_DNA"/>
</dbReference>
<sequence length="173" mass="19372">MRESLFTTNRLIFRKWKDSDLSMIQKVYGDSEAMRWVGDGNTLSYEESKAWMKVTHKNYMSRGYGMFAVGLKNTLEVVGFCGIVHPNDQVDPEIKYAFSREYWGQGIATEAVVGLIDYATIASGIDKFIATIAPENIASERVLLKAGMLPGGICYDDEGIPTKCFYLNTQPSV</sequence>
<gene>
    <name evidence="2" type="ORF">MJO52_10625</name>
</gene>
<dbReference type="SUPFAM" id="SSF55729">
    <property type="entry name" value="Acyl-CoA N-acyltransferases (Nat)"/>
    <property type="match status" value="1"/>
</dbReference>
<reference evidence="2" key="1">
    <citation type="submission" date="2022-02" db="EMBL/GenBank/DDBJ databases">
        <title>Coral-associated bacteria.</title>
        <authorList>
            <person name="Tang K."/>
            <person name="Wang X."/>
        </authorList>
    </citation>
    <scope>NUCLEOTIDE SEQUENCE</scope>
    <source>
        <strain evidence="2">SCSIO 43006</strain>
    </source>
</reference>
<evidence type="ECO:0000259" key="1">
    <source>
        <dbReference type="PROSITE" id="PS51186"/>
    </source>
</evidence>
<accession>A0ABY4VGW8</accession>
<dbReference type="Gene3D" id="3.40.630.30">
    <property type="match status" value="1"/>
</dbReference>
<keyword evidence="3" id="KW-1185">Reference proteome</keyword>